<organism evidence="1 2">
    <name type="scientific">Parthenolecanium corni</name>
    <dbReference type="NCBI Taxonomy" id="536013"/>
    <lineage>
        <taxon>Eukaryota</taxon>
        <taxon>Metazoa</taxon>
        <taxon>Ecdysozoa</taxon>
        <taxon>Arthropoda</taxon>
        <taxon>Hexapoda</taxon>
        <taxon>Insecta</taxon>
        <taxon>Pterygota</taxon>
        <taxon>Neoptera</taxon>
        <taxon>Paraneoptera</taxon>
        <taxon>Hemiptera</taxon>
        <taxon>Sternorrhyncha</taxon>
        <taxon>Coccoidea</taxon>
        <taxon>Coccidae</taxon>
        <taxon>Parthenolecanium</taxon>
    </lineage>
</organism>
<protein>
    <submittedName>
        <fullName evidence="1">Uncharacterized protein</fullName>
    </submittedName>
</protein>
<proteinExistence type="predicted"/>
<reference evidence="1 2" key="1">
    <citation type="submission" date="2024-03" db="EMBL/GenBank/DDBJ databases">
        <title>Adaptation during the transition from Ophiocordyceps entomopathogen to insect associate is accompanied by gene loss and intensified selection.</title>
        <authorList>
            <person name="Ward C.M."/>
            <person name="Onetto C.A."/>
            <person name="Borneman A.R."/>
        </authorList>
    </citation>
    <scope>NUCLEOTIDE SEQUENCE [LARGE SCALE GENOMIC DNA]</scope>
    <source>
        <strain evidence="1">AWRI1</strain>
        <tissue evidence="1">Single Adult Female</tissue>
    </source>
</reference>
<evidence type="ECO:0000313" key="2">
    <source>
        <dbReference type="Proteomes" id="UP001367676"/>
    </source>
</evidence>
<dbReference type="Proteomes" id="UP001367676">
    <property type="component" value="Unassembled WGS sequence"/>
</dbReference>
<name>A0AAN9TU15_9HEMI</name>
<keyword evidence="2" id="KW-1185">Reference proteome</keyword>
<dbReference type="AlphaFoldDB" id="A0AAN9TU15"/>
<evidence type="ECO:0000313" key="1">
    <source>
        <dbReference type="EMBL" id="KAK7590562.1"/>
    </source>
</evidence>
<gene>
    <name evidence="1" type="ORF">V9T40_002175</name>
</gene>
<dbReference type="EMBL" id="JBBCAQ010000022">
    <property type="protein sequence ID" value="KAK7590562.1"/>
    <property type="molecule type" value="Genomic_DNA"/>
</dbReference>
<accession>A0AAN9TU15</accession>
<sequence>MSIDCLNPIVRPGPTVAELILTVGLQESDLSDRSPTVAEFIPMVQVRQSDLTDRSTTVVELCPTVGSATIGLEDFTKSESVCGRMLTNCRCPITKL</sequence>
<comment type="caution">
    <text evidence="1">The sequence shown here is derived from an EMBL/GenBank/DDBJ whole genome shotgun (WGS) entry which is preliminary data.</text>
</comment>